<proteinExistence type="predicted"/>
<organism evidence="1 2">
    <name type="scientific">Cellulophaga phage phi14:2</name>
    <dbReference type="NCBI Taxonomy" id="1327990"/>
    <lineage>
        <taxon>Viruses</taxon>
        <taxon>Duplodnaviria</taxon>
        <taxon>Heunggongvirae</taxon>
        <taxon>Uroviricota</taxon>
        <taxon>Caudoviricetes</taxon>
        <taxon>Crassvirales</taxon>
        <taxon>Steigviridae</taxon>
        <taxon>Asinivirinae</taxon>
        <taxon>Akihdevirus</taxon>
        <taxon>Akihdevirus balticus</taxon>
    </lineage>
</organism>
<evidence type="ECO:0000313" key="1">
    <source>
        <dbReference type="EMBL" id="AGO49010.1"/>
    </source>
</evidence>
<accession>S0A2I2</accession>
<evidence type="ECO:0000313" key="2">
    <source>
        <dbReference type="Proteomes" id="UP000014725"/>
    </source>
</evidence>
<gene>
    <name evidence="1" type="ORF">Phi14:2_gp132</name>
</gene>
<keyword evidence="2" id="KW-1185">Reference proteome</keyword>
<dbReference type="EMBL" id="KC821624">
    <property type="protein sequence ID" value="AGO49010.1"/>
    <property type="molecule type" value="Genomic_DNA"/>
</dbReference>
<reference evidence="2" key="2">
    <citation type="submission" date="2013-03" db="EMBL/GenBank/DDBJ databases">
        <title>The Cellulophaga phages: a novel, diverse, and globally ubiquitous model system.</title>
        <authorList>
            <person name="Holmfeldt K."/>
            <person name="Solonenko N."/>
            <person name="Shah M."/>
            <person name="Corrier K."/>
            <person name="Riemann L."/>
            <person name="VerBerkmoes N.C."/>
            <person name="Sullivan M.B."/>
        </authorList>
    </citation>
    <scope>NUCLEOTIDE SEQUENCE [LARGE SCALE GENOMIC DNA]</scope>
</reference>
<protein>
    <submittedName>
        <fullName evidence="1">Uncharacterized protein</fullName>
    </submittedName>
</protein>
<name>S0A2I2_9CAUD</name>
<reference evidence="1 2" key="1">
    <citation type="journal article" date="2013" name="Proc. Natl. Acad. Sci. U.S.A.">
        <title>Twelve previously unknown phage genera are ubiquitous in global oceans.</title>
        <authorList>
            <person name="Holmfeldt K."/>
            <person name="Solonenko N."/>
            <person name="Shah M."/>
            <person name="Corrier K."/>
            <person name="Riemann L."/>
            <person name="Verberkmoes N.C."/>
            <person name="Sullivan M.B."/>
        </authorList>
    </citation>
    <scope>NUCLEOTIDE SEQUENCE [LARGE SCALE GENOMIC DNA]</scope>
    <source>
        <strain evidence="1">Phi14:2</strain>
    </source>
</reference>
<dbReference type="Proteomes" id="UP000014725">
    <property type="component" value="Segment"/>
</dbReference>
<sequence>MLKKLLIIYYRVCNKYRLDILFRMYNINIKTTKS</sequence>